<dbReference type="AlphaFoldDB" id="A0A5Q0H248"/>
<dbReference type="Gene3D" id="3.40.50.720">
    <property type="entry name" value="NAD(P)-binding Rossmann-like Domain"/>
    <property type="match status" value="1"/>
</dbReference>
<keyword evidence="3" id="KW-1185">Reference proteome</keyword>
<feature type="domain" description="NAD(P)-binding" evidence="1">
    <location>
        <begin position="8"/>
        <end position="190"/>
    </location>
</feature>
<proteinExistence type="predicted"/>
<organism evidence="2 3">
    <name type="scientific">Saccharothrix syringae</name>
    <name type="common">Nocardiopsis syringae</name>
    <dbReference type="NCBI Taxonomy" id="103733"/>
    <lineage>
        <taxon>Bacteria</taxon>
        <taxon>Bacillati</taxon>
        <taxon>Actinomycetota</taxon>
        <taxon>Actinomycetes</taxon>
        <taxon>Pseudonocardiales</taxon>
        <taxon>Pseudonocardiaceae</taxon>
        <taxon>Saccharothrix</taxon>
    </lineage>
</organism>
<dbReference type="InterPro" id="IPR051604">
    <property type="entry name" value="Ergot_Alk_Oxidoreductase"/>
</dbReference>
<dbReference type="EMBL" id="CP034550">
    <property type="protein sequence ID" value="QFZ19752.1"/>
    <property type="molecule type" value="Genomic_DNA"/>
</dbReference>
<accession>A0A5Q0H248</accession>
<dbReference type="Gene3D" id="3.90.25.10">
    <property type="entry name" value="UDP-galactose 4-epimerase, domain 1"/>
    <property type="match status" value="1"/>
</dbReference>
<dbReference type="SUPFAM" id="SSF51735">
    <property type="entry name" value="NAD(P)-binding Rossmann-fold domains"/>
    <property type="match status" value="1"/>
</dbReference>
<evidence type="ECO:0000259" key="1">
    <source>
        <dbReference type="Pfam" id="PF13460"/>
    </source>
</evidence>
<dbReference type="InterPro" id="IPR016040">
    <property type="entry name" value="NAD(P)-bd_dom"/>
</dbReference>
<dbReference type="Pfam" id="PF13460">
    <property type="entry name" value="NAD_binding_10"/>
    <property type="match status" value="1"/>
</dbReference>
<dbReference type="Proteomes" id="UP000325787">
    <property type="component" value="Chromosome"/>
</dbReference>
<evidence type="ECO:0000313" key="2">
    <source>
        <dbReference type="EMBL" id="QFZ19752.1"/>
    </source>
</evidence>
<dbReference type="PANTHER" id="PTHR43162">
    <property type="match status" value="1"/>
</dbReference>
<dbReference type="PANTHER" id="PTHR43162:SF1">
    <property type="entry name" value="PRESTALK A DIFFERENTIATION PROTEIN A"/>
    <property type="match status" value="1"/>
</dbReference>
<dbReference type="OrthoDB" id="4632815at2"/>
<dbReference type="RefSeq" id="WP_033429572.1">
    <property type="nucleotide sequence ID" value="NZ_CP034550.1"/>
</dbReference>
<evidence type="ECO:0000313" key="3">
    <source>
        <dbReference type="Proteomes" id="UP000325787"/>
    </source>
</evidence>
<protein>
    <submittedName>
        <fullName evidence="2">NmrA family transcriptional regulator</fullName>
    </submittedName>
</protein>
<gene>
    <name evidence="2" type="ORF">EKG83_22030</name>
</gene>
<dbReference type="KEGG" id="ssyi:EKG83_22030"/>
<sequence>MIVVTTPTGSTGSQVVQHLLDLGAPVRVVVRDPGRLPAQVRERVDVVPGSHGDAEVVEKAFAGADAVFWVAPPNYRAPSLEAVYSDFARPACEAFAQQGVGRVVGLSALGRGSALAGRAGLVTASLAMDDLIAGTGVAYRSLAAPGFMDNALRQVGSIRDRGVFTSPLSPDRALPTCATRDIAAVAATLLLDGSWDGQDSVPLLGPEDLSGNDMAAIIAEVLGRPVRYEQVTGEEYLAGLVGHGMSEVVARGMLDMFVAKDNGLDEARLDASRSLTPTTFRRWCEDVLAAA</sequence>
<dbReference type="InterPro" id="IPR036291">
    <property type="entry name" value="NAD(P)-bd_dom_sf"/>
</dbReference>
<name>A0A5Q0H248_SACSY</name>
<reference evidence="3" key="1">
    <citation type="journal article" date="2021" name="Curr. Microbiol.">
        <title>Complete genome of nocamycin-producing strain Saccharothrix syringae NRRL B-16468 reveals the biosynthetic potential for secondary metabolites.</title>
        <authorList>
            <person name="Mo X."/>
            <person name="Yang S."/>
        </authorList>
    </citation>
    <scope>NUCLEOTIDE SEQUENCE [LARGE SCALE GENOMIC DNA]</scope>
    <source>
        <strain evidence="3">ATCC 51364 / DSM 43886 / JCM 6844 / KCTC 9398 / NBRC 14523 / NRRL B-16468 / INA 2240</strain>
    </source>
</reference>